<evidence type="ECO:0000256" key="5">
    <source>
        <dbReference type="ARBA" id="ARBA00022729"/>
    </source>
</evidence>
<dbReference type="InterPro" id="IPR006128">
    <property type="entry name" value="Lipoprotein_PsaA-like"/>
</dbReference>
<dbReference type="PROSITE" id="PS51257">
    <property type="entry name" value="PROKAR_LIPOPROTEIN"/>
    <property type="match status" value="1"/>
</dbReference>
<gene>
    <name evidence="7" type="ORF">ENS64_07390</name>
</gene>
<keyword evidence="3 6" id="KW-0813">Transport</keyword>
<dbReference type="GO" id="GO:0007155">
    <property type="term" value="P:cell adhesion"/>
    <property type="evidence" value="ECO:0007669"/>
    <property type="project" value="InterPro"/>
</dbReference>
<evidence type="ECO:0000256" key="3">
    <source>
        <dbReference type="ARBA" id="ARBA00022448"/>
    </source>
</evidence>
<dbReference type="PANTHER" id="PTHR42953">
    <property type="entry name" value="HIGH-AFFINITY ZINC UPTAKE SYSTEM PROTEIN ZNUA-RELATED"/>
    <property type="match status" value="1"/>
</dbReference>
<dbReference type="Pfam" id="PF01297">
    <property type="entry name" value="ZnuA"/>
    <property type="match status" value="1"/>
</dbReference>
<dbReference type="InterPro" id="IPR050492">
    <property type="entry name" value="Bact_metal-bind_prot9"/>
</dbReference>
<dbReference type="SUPFAM" id="SSF53807">
    <property type="entry name" value="Helical backbone' metal receptor"/>
    <property type="match status" value="1"/>
</dbReference>
<evidence type="ECO:0000256" key="4">
    <source>
        <dbReference type="ARBA" id="ARBA00022723"/>
    </source>
</evidence>
<sequence length="341" mass="37012">MPNSHRFPRIRRTFHLPITWVFFGAVVLLGCEGTAGHTSPVLSAPGHSGPYRVVTTTGMVTDLVRAVAGARAEIWPLMGPGVDPHLYKPTRGDVKRLLEADVVVYSGLFLEGRMSETFSQVARSGKRVFAVTDGLDRSRLRQPPEFQGHYDPHVWMDVGLWSLCADHVSQMLAEFDPDHAEEYRRNAANYQAVLKGLDDYVRRVIASIPADKRVLVTAHDAFGYFSQAYGIEVRSVQGVTTESEAGVRDVNRLVDFLVERAIPAIFVESSVNSKHVEAVVEGCAARGVKVALGGTLFSDALGPAGDYTGTYIGMIDANATRIARALGGTAPPGGYQGQLSE</sequence>
<comment type="caution">
    <text evidence="7">The sequence shown here is derived from an EMBL/GenBank/DDBJ whole genome shotgun (WGS) entry which is preliminary data.</text>
</comment>
<dbReference type="InterPro" id="IPR006129">
    <property type="entry name" value="AdhesinB"/>
</dbReference>
<evidence type="ECO:0000313" key="7">
    <source>
        <dbReference type="EMBL" id="HGT39073.1"/>
    </source>
</evidence>
<reference evidence="7" key="1">
    <citation type="journal article" date="2020" name="mSystems">
        <title>Genome- and Community-Level Interaction Insights into Carbon Utilization and Element Cycling Functions of Hydrothermarchaeota in Hydrothermal Sediment.</title>
        <authorList>
            <person name="Zhou Z."/>
            <person name="Liu Y."/>
            <person name="Xu W."/>
            <person name="Pan J."/>
            <person name="Luo Z.H."/>
            <person name="Li M."/>
        </authorList>
    </citation>
    <scope>NUCLEOTIDE SEQUENCE [LARGE SCALE GENOMIC DNA]</scope>
    <source>
        <strain evidence="7">SpSt-508</strain>
    </source>
</reference>
<comment type="similarity">
    <text evidence="2 6">Belongs to the bacterial solute-binding protein 9 family.</text>
</comment>
<evidence type="ECO:0000256" key="6">
    <source>
        <dbReference type="RuleBase" id="RU003512"/>
    </source>
</evidence>
<comment type="subcellular location">
    <subcellularLocation>
        <location evidence="1">Cell envelope</location>
    </subcellularLocation>
</comment>
<evidence type="ECO:0000256" key="1">
    <source>
        <dbReference type="ARBA" id="ARBA00004196"/>
    </source>
</evidence>
<keyword evidence="5" id="KW-0732">Signal</keyword>
<dbReference type="AlphaFoldDB" id="A0A7C4LKG6"/>
<dbReference type="GO" id="GO:0030313">
    <property type="term" value="C:cell envelope"/>
    <property type="evidence" value="ECO:0007669"/>
    <property type="project" value="UniProtKB-SubCell"/>
</dbReference>
<dbReference type="GO" id="GO:0046872">
    <property type="term" value="F:metal ion binding"/>
    <property type="evidence" value="ECO:0007669"/>
    <property type="project" value="UniProtKB-KW"/>
</dbReference>
<accession>A0A7C4LKG6</accession>
<organism evidence="7">
    <name type="scientific">Schlesneria paludicola</name>
    <dbReference type="NCBI Taxonomy" id="360056"/>
    <lineage>
        <taxon>Bacteria</taxon>
        <taxon>Pseudomonadati</taxon>
        <taxon>Planctomycetota</taxon>
        <taxon>Planctomycetia</taxon>
        <taxon>Planctomycetales</taxon>
        <taxon>Planctomycetaceae</taxon>
        <taxon>Schlesneria</taxon>
    </lineage>
</organism>
<dbReference type="PRINTS" id="PR00690">
    <property type="entry name" value="ADHESNFAMILY"/>
</dbReference>
<dbReference type="GO" id="GO:0030001">
    <property type="term" value="P:metal ion transport"/>
    <property type="evidence" value="ECO:0007669"/>
    <property type="project" value="InterPro"/>
</dbReference>
<evidence type="ECO:0000256" key="2">
    <source>
        <dbReference type="ARBA" id="ARBA00011028"/>
    </source>
</evidence>
<protein>
    <submittedName>
        <fullName evidence="7">Manganese transporter</fullName>
    </submittedName>
</protein>
<proteinExistence type="inferred from homology"/>
<dbReference type="PRINTS" id="PR00691">
    <property type="entry name" value="ADHESINB"/>
</dbReference>
<dbReference type="EMBL" id="DSVQ01000012">
    <property type="protein sequence ID" value="HGT39073.1"/>
    <property type="molecule type" value="Genomic_DNA"/>
</dbReference>
<name>A0A7C4LKG6_9PLAN</name>
<dbReference type="Gene3D" id="3.40.50.1980">
    <property type="entry name" value="Nitrogenase molybdenum iron protein domain"/>
    <property type="match status" value="2"/>
</dbReference>
<dbReference type="PANTHER" id="PTHR42953:SF1">
    <property type="entry name" value="METAL-BINDING PROTEIN HI_0362-RELATED"/>
    <property type="match status" value="1"/>
</dbReference>
<dbReference type="InterPro" id="IPR006127">
    <property type="entry name" value="ZnuA-like"/>
</dbReference>
<keyword evidence="4" id="KW-0479">Metal-binding</keyword>